<evidence type="ECO:0000313" key="16">
    <source>
        <dbReference type="EMBL" id="KAF7988455.1"/>
    </source>
</evidence>
<evidence type="ECO:0000256" key="6">
    <source>
        <dbReference type="ARBA" id="ARBA00022617"/>
    </source>
</evidence>
<dbReference type="PRINTS" id="PR00385">
    <property type="entry name" value="P450"/>
</dbReference>
<dbReference type="InterPro" id="IPR050182">
    <property type="entry name" value="Cytochrome_P450_fam2"/>
</dbReference>
<evidence type="ECO:0000256" key="13">
    <source>
        <dbReference type="ARBA" id="ARBA00023136"/>
    </source>
</evidence>
<name>A0A834XK91_APHGI</name>
<keyword evidence="10 15" id="KW-0560">Oxidoreductase</keyword>
<proteinExistence type="inferred from homology"/>
<protein>
    <recommendedName>
        <fullName evidence="18">Cytochrome P450</fullName>
    </recommendedName>
</protein>
<dbReference type="Gene3D" id="1.10.630.10">
    <property type="entry name" value="Cytochrome P450"/>
    <property type="match status" value="1"/>
</dbReference>
<comment type="similarity">
    <text evidence="5 15">Belongs to the cytochrome P450 family.</text>
</comment>
<evidence type="ECO:0000256" key="3">
    <source>
        <dbReference type="ARBA" id="ARBA00004174"/>
    </source>
</evidence>
<keyword evidence="7 14" id="KW-0479">Metal-binding</keyword>
<evidence type="ECO:0000256" key="12">
    <source>
        <dbReference type="ARBA" id="ARBA00023033"/>
    </source>
</evidence>
<dbReference type="GO" id="GO:0008395">
    <property type="term" value="F:steroid hydroxylase activity"/>
    <property type="evidence" value="ECO:0007669"/>
    <property type="project" value="TreeGrafter"/>
</dbReference>
<keyword evidence="12 15" id="KW-0503">Monooxygenase</keyword>
<dbReference type="Proteomes" id="UP000639338">
    <property type="component" value="Unassembled WGS sequence"/>
</dbReference>
<evidence type="ECO:0000256" key="9">
    <source>
        <dbReference type="ARBA" id="ARBA00022848"/>
    </source>
</evidence>
<dbReference type="GO" id="GO:0020037">
    <property type="term" value="F:heme binding"/>
    <property type="evidence" value="ECO:0007669"/>
    <property type="project" value="InterPro"/>
</dbReference>
<dbReference type="GO" id="GO:0006082">
    <property type="term" value="P:organic acid metabolic process"/>
    <property type="evidence" value="ECO:0007669"/>
    <property type="project" value="TreeGrafter"/>
</dbReference>
<keyword evidence="11 14" id="KW-0408">Iron</keyword>
<gene>
    <name evidence="16" type="ORF">HCN44_001028</name>
</gene>
<evidence type="ECO:0000256" key="11">
    <source>
        <dbReference type="ARBA" id="ARBA00023004"/>
    </source>
</evidence>
<dbReference type="GO" id="GO:0016712">
    <property type="term" value="F:oxidoreductase activity, acting on paired donors, with incorporation or reduction of molecular oxygen, reduced flavin or flavoprotein as one donor, and incorporation of one atom of oxygen"/>
    <property type="evidence" value="ECO:0007669"/>
    <property type="project" value="TreeGrafter"/>
</dbReference>
<dbReference type="PANTHER" id="PTHR24300:SF376">
    <property type="entry name" value="CYTOCHROME P450 15A1"/>
    <property type="match status" value="1"/>
</dbReference>
<dbReference type="InterPro" id="IPR002401">
    <property type="entry name" value="Cyt_P450_E_grp-I"/>
</dbReference>
<comment type="function">
    <text evidence="2">May be involved in the metabolism of insect hormones and in the breakdown of synthetic insecticides.</text>
</comment>
<organism evidence="16 17">
    <name type="scientific">Aphidius gifuensis</name>
    <name type="common">Parasitoid wasp</name>
    <dbReference type="NCBI Taxonomy" id="684658"/>
    <lineage>
        <taxon>Eukaryota</taxon>
        <taxon>Metazoa</taxon>
        <taxon>Ecdysozoa</taxon>
        <taxon>Arthropoda</taxon>
        <taxon>Hexapoda</taxon>
        <taxon>Insecta</taxon>
        <taxon>Pterygota</taxon>
        <taxon>Neoptera</taxon>
        <taxon>Endopterygota</taxon>
        <taxon>Hymenoptera</taxon>
        <taxon>Apocrita</taxon>
        <taxon>Ichneumonoidea</taxon>
        <taxon>Braconidae</taxon>
        <taxon>Aphidiinae</taxon>
        <taxon>Aphidius</taxon>
    </lineage>
</organism>
<comment type="subcellular location">
    <subcellularLocation>
        <location evidence="4">Endoplasmic reticulum membrane</location>
        <topology evidence="4">Peripheral membrane protein</topology>
    </subcellularLocation>
    <subcellularLocation>
        <location evidence="3">Microsome membrane</location>
        <topology evidence="3">Peripheral membrane protein</topology>
    </subcellularLocation>
</comment>
<dbReference type="PRINTS" id="PR00463">
    <property type="entry name" value="EP450I"/>
</dbReference>
<dbReference type="InterPro" id="IPR001128">
    <property type="entry name" value="Cyt_P450"/>
</dbReference>
<dbReference type="GO" id="GO:0005506">
    <property type="term" value="F:iron ion binding"/>
    <property type="evidence" value="ECO:0007669"/>
    <property type="project" value="InterPro"/>
</dbReference>
<dbReference type="GO" id="GO:0006805">
    <property type="term" value="P:xenobiotic metabolic process"/>
    <property type="evidence" value="ECO:0007669"/>
    <property type="project" value="TreeGrafter"/>
</dbReference>
<evidence type="ECO:0000256" key="14">
    <source>
        <dbReference type="PIRSR" id="PIRSR602401-1"/>
    </source>
</evidence>
<feature type="binding site" description="axial binding residue" evidence="14">
    <location>
        <position position="436"/>
    </location>
    <ligand>
        <name>heme</name>
        <dbReference type="ChEBI" id="CHEBI:30413"/>
    </ligand>
    <ligandPart>
        <name>Fe</name>
        <dbReference type="ChEBI" id="CHEBI:18248"/>
    </ligandPart>
</feature>
<comment type="cofactor">
    <cofactor evidence="1 14">
        <name>heme</name>
        <dbReference type="ChEBI" id="CHEBI:30413"/>
    </cofactor>
</comment>
<evidence type="ECO:0008006" key="18">
    <source>
        <dbReference type="Google" id="ProtNLM"/>
    </source>
</evidence>
<keyword evidence="8" id="KW-0256">Endoplasmic reticulum</keyword>
<dbReference type="AlphaFoldDB" id="A0A834XK91"/>
<comment type="caution">
    <text evidence="16">The sequence shown here is derived from an EMBL/GenBank/DDBJ whole genome shotgun (WGS) entry which is preliminary data.</text>
</comment>
<keyword evidence="9" id="KW-0492">Microsome</keyword>
<keyword evidence="17" id="KW-1185">Reference proteome</keyword>
<evidence type="ECO:0000256" key="7">
    <source>
        <dbReference type="ARBA" id="ARBA00022723"/>
    </source>
</evidence>
<evidence type="ECO:0000256" key="4">
    <source>
        <dbReference type="ARBA" id="ARBA00004406"/>
    </source>
</evidence>
<reference evidence="16 17" key="1">
    <citation type="submission" date="2020-08" db="EMBL/GenBank/DDBJ databases">
        <title>Aphidius gifuensis genome sequencing and assembly.</title>
        <authorList>
            <person name="Du Z."/>
        </authorList>
    </citation>
    <scope>NUCLEOTIDE SEQUENCE [LARGE SCALE GENOMIC DNA]</scope>
    <source>
        <strain evidence="16">YNYX2018</strain>
        <tissue evidence="16">Adults</tissue>
    </source>
</reference>
<evidence type="ECO:0000256" key="8">
    <source>
        <dbReference type="ARBA" id="ARBA00022824"/>
    </source>
</evidence>
<dbReference type="SUPFAM" id="SSF48264">
    <property type="entry name" value="Cytochrome P450"/>
    <property type="match status" value="1"/>
</dbReference>
<sequence>MIIYLLCVIIIWLFYIVIVSDKSLNKPPGPIPWPILGNLKLLRSLSKKFGGQHKAFLYLADKYKSNIFSLKLGKSNFYVVSGYDGVRKILKDDNFDGRPWNEFIKIRNMGLRKGITMNDGKEWKEMRGWLIRCLKNLGFGRVEMTDKINNELLIILDKLSSKNGDIIQMKSLIAPAVINVLWSVATGKGINDTNRLNYFMDLMVRRASAFDMAGGILSIFPWIRYFAPKKSGYEILVKLNNELREFLLESIDEHKKNYVEGKEMDLIDMFLKEMYTGQGPEAGFTEEQLLMILIDLFIAGLQTTTITLDFLFLYMTAHQDVQEKLQNELDLIVGDNQLPQLSHRQLLPFTEAVITESQRLRLVTPIIGPRRVLNNTIIDGYNIPKDSFVLINIYSVHSSSDNFSNPEKFEPERYIKNDVYVPDKKLILFGGGHRRCPGEILAKSSVFIIFTGIMKKYKLLPVSDKNLPDLEPIPGLTISPKPYDVLLVSRS</sequence>
<keyword evidence="13" id="KW-0472">Membrane</keyword>
<dbReference type="PROSITE" id="PS00086">
    <property type="entry name" value="CYTOCHROME_P450"/>
    <property type="match status" value="1"/>
</dbReference>
<dbReference type="GO" id="GO:0005789">
    <property type="term" value="C:endoplasmic reticulum membrane"/>
    <property type="evidence" value="ECO:0007669"/>
    <property type="project" value="UniProtKB-SubCell"/>
</dbReference>
<accession>A0A834XK91</accession>
<evidence type="ECO:0000256" key="5">
    <source>
        <dbReference type="ARBA" id="ARBA00010617"/>
    </source>
</evidence>
<evidence type="ECO:0000256" key="1">
    <source>
        <dbReference type="ARBA" id="ARBA00001971"/>
    </source>
</evidence>
<dbReference type="EMBL" id="JACMRX010000005">
    <property type="protein sequence ID" value="KAF7988455.1"/>
    <property type="molecule type" value="Genomic_DNA"/>
</dbReference>
<dbReference type="Pfam" id="PF00067">
    <property type="entry name" value="p450"/>
    <property type="match status" value="1"/>
</dbReference>
<dbReference type="InterPro" id="IPR017972">
    <property type="entry name" value="Cyt_P450_CS"/>
</dbReference>
<keyword evidence="6 14" id="KW-0349">Heme</keyword>
<evidence type="ECO:0000256" key="10">
    <source>
        <dbReference type="ARBA" id="ARBA00023002"/>
    </source>
</evidence>
<dbReference type="InterPro" id="IPR036396">
    <property type="entry name" value="Cyt_P450_sf"/>
</dbReference>
<evidence type="ECO:0000256" key="15">
    <source>
        <dbReference type="RuleBase" id="RU000461"/>
    </source>
</evidence>
<dbReference type="FunFam" id="1.10.630.10:FF:000238">
    <property type="entry name" value="Cytochrome P450 2A6"/>
    <property type="match status" value="1"/>
</dbReference>
<dbReference type="PANTHER" id="PTHR24300">
    <property type="entry name" value="CYTOCHROME P450 508A4-RELATED"/>
    <property type="match status" value="1"/>
</dbReference>
<evidence type="ECO:0000313" key="17">
    <source>
        <dbReference type="Proteomes" id="UP000639338"/>
    </source>
</evidence>
<evidence type="ECO:0000256" key="2">
    <source>
        <dbReference type="ARBA" id="ARBA00003690"/>
    </source>
</evidence>
<dbReference type="OrthoDB" id="3934656at2759"/>